<comment type="caution">
    <text evidence="1">The sequence shown here is derived from an EMBL/GenBank/DDBJ whole genome shotgun (WGS) entry which is preliminary data.</text>
</comment>
<reference evidence="2" key="1">
    <citation type="submission" date="2018-04" db="EMBL/GenBank/DDBJ databases">
        <authorList>
            <person name="Cornet L."/>
        </authorList>
    </citation>
    <scope>NUCLEOTIDE SEQUENCE [LARGE SCALE GENOMIC DNA]</scope>
</reference>
<dbReference type="Proteomes" id="UP000249081">
    <property type="component" value="Unassembled WGS sequence"/>
</dbReference>
<evidence type="ECO:0000313" key="1">
    <source>
        <dbReference type="EMBL" id="PZO36493.1"/>
    </source>
</evidence>
<reference evidence="1 2" key="2">
    <citation type="submission" date="2018-06" db="EMBL/GenBank/DDBJ databases">
        <title>Metagenomic assembly of (sub)arctic Cyanobacteria and their associated microbiome from non-axenic cultures.</title>
        <authorList>
            <person name="Baurain D."/>
        </authorList>
    </citation>
    <scope>NUCLEOTIDE SEQUENCE [LARGE SCALE GENOMIC DNA]</scope>
    <source>
        <strain evidence="1">ULC041bin1</strain>
    </source>
</reference>
<protein>
    <submittedName>
        <fullName evidence="1">Uncharacterized protein</fullName>
    </submittedName>
</protein>
<accession>A0A2W4VUF5</accession>
<gene>
    <name evidence="1" type="ORF">DCF17_17165</name>
</gene>
<name>A0A2W4VUF5_9CYAN</name>
<dbReference type="EMBL" id="QBMN01000141">
    <property type="protein sequence ID" value="PZO36493.1"/>
    <property type="molecule type" value="Genomic_DNA"/>
</dbReference>
<evidence type="ECO:0000313" key="2">
    <source>
        <dbReference type="Proteomes" id="UP000249081"/>
    </source>
</evidence>
<proteinExistence type="predicted"/>
<sequence length="98" mass="10449">MRLSQDVLEKADRIAAEWGLKNARAAVEAVFRCYCDDYLQGRSPGAGSAMGRAASSAYLGREDNLPPYGEAQFAAAKRSASPAPKCEALDALDQLLAL</sequence>
<organism evidence="1 2">
    <name type="scientific">Shackletoniella antarctica</name>
    <dbReference type="NCBI Taxonomy" id="268115"/>
    <lineage>
        <taxon>Bacteria</taxon>
        <taxon>Bacillati</taxon>
        <taxon>Cyanobacteriota</taxon>
        <taxon>Cyanophyceae</taxon>
        <taxon>Oculatellales</taxon>
        <taxon>Oculatellaceae</taxon>
        <taxon>Shackletoniella</taxon>
    </lineage>
</organism>
<dbReference type="AlphaFoldDB" id="A0A2W4VUF5"/>